<dbReference type="EMBL" id="BPLQ01004503">
    <property type="protein sequence ID" value="GIY08440.1"/>
    <property type="molecule type" value="Genomic_DNA"/>
</dbReference>
<accession>A0AAV4QH34</accession>
<name>A0AAV4QH34_9ARAC</name>
<dbReference type="AlphaFoldDB" id="A0AAV4QH34"/>
<dbReference type="Proteomes" id="UP001054837">
    <property type="component" value="Unassembled WGS sequence"/>
</dbReference>
<evidence type="ECO:0000313" key="2">
    <source>
        <dbReference type="Proteomes" id="UP001054837"/>
    </source>
</evidence>
<keyword evidence="2" id="KW-1185">Reference proteome</keyword>
<gene>
    <name evidence="1" type="ORF">CDAR_90121</name>
</gene>
<reference evidence="1 2" key="1">
    <citation type="submission" date="2021-06" db="EMBL/GenBank/DDBJ databases">
        <title>Caerostris darwini draft genome.</title>
        <authorList>
            <person name="Kono N."/>
            <person name="Arakawa K."/>
        </authorList>
    </citation>
    <scope>NUCLEOTIDE SEQUENCE [LARGE SCALE GENOMIC DNA]</scope>
</reference>
<evidence type="ECO:0000313" key="1">
    <source>
        <dbReference type="EMBL" id="GIY08440.1"/>
    </source>
</evidence>
<proteinExistence type="predicted"/>
<protein>
    <submittedName>
        <fullName evidence="1">Uncharacterized protein</fullName>
    </submittedName>
</protein>
<organism evidence="1 2">
    <name type="scientific">Caerostris darwini</name>
    <dbReference type="NCBI Taxonomy" id="1538125"/>
    <lineage>
        <taxon>Eukaryota</taxon>
        <taxon>Metazoa</taxon>
        <taxon>Ecdysozoa</taxon>
        <taxon>Arthropoda</taxon>
        <taxon>Chelicerata</taxon>
        <taxon>Arachnida</taxon>
        <taxon>Araneae</taxon>
        <taxon>Araneomorphae</taxon>
        <taxon>Entelegynae</taxon>
        <taxon>Araneoidea</taxon>
        <taxon>Araneidae</taxon>
        <taxon>Caerostris</taxon>
    </lineage>
</organism>
<comment type="caution">
    <text evidence="1">The sequence shown here is derived from an EMBL/GenBank/DDBJ whole genome shotgun (WGS) entry which is preliminary data.</text>
</comment>
<sequence length="98" mass="11366">MPLEKSDWGRVRERRVGKVTIMISLLRKIHYDWISSRVQHTPVPQKLFTILITLACFATRSRTRQMCFLMEGCAKNSKIVITNCAFREECLSIQGSMC</sequence>